<evidence type="ECO:0000313" key="4">
    <source>
        <dbReference type="EMBL" id="KAK2655021.1"/>
    </source>
</evidence>
<feature type="compositionally biased region" description="Polar residues" evidence="2">
    <location>
        <begin position="213"/>
        <end position="226"/>
    </location>
</feature>
<keyword evidence="5" id="KW-1185">Reference proteome</keyword>
<feature type="coiled-coil region" evidence="1">
    <location>
        <begin position="431"/>
        <end position="574"/>
    </location>
</feature>
<keyword evidence="1" id="KW-0175">Coiled coil</keyword>
<sequence>MSVIEHEQEKRSKKMFRLHKSNRPAKSGERIDFKFSQFKALQVPKGWDKLFLSIVNVKTGKTIAKSGKSLVRNGTCQWTDTLSESILVSQEDSSTELEDCLFKLLVSMGSARSGILGEITLNMTGYVSSSAVVPFSIPLKKCNHGTILQVKIHCLTPITKREDESKDPISLKEDQNVESGDMDIKSDESDSTQTRSASKELISASQEEELESRGTSFSASGSQHSYDTAEGSEEGEKFSSRNNLSGNNGDKPIGKPESINSQNNVPQGRYQVAKTTESNHSSNNSENTSSGNYYVNNQQELATATFGISASTKSSLEAAETTIEELRAESKMWERNSQKLMLDSDVPRKEVSDLSKKQAYLETELSAACAERDGLRDEVEQVKLMSEKSMVKPTTLEESTFQDKGVTHIQMELEGEIKYQKKSNTDLALQLKRSQESNIELVTVLKELEETIEKQKLEIENLSSLLSKFNDVENSIQVNIEENKKSVLQLQQLQESEKNLQAKVQLLEQALEENNQSLLDIQTEYEVKLSESHNEKHSADAELRREIEDLKGKLEELERDCTELTDENLDLLFKLKEIKSNSAGERASLVLSSSELLENSSSRSEVSDTESEVHNLEEKLKKKVSREIENQYDVQIQQLEIIKTELQVKVTGLTEELSQKVYEIERLEAKMMSKEEKIKYLQHCESELQAKVASLQEENILLEGSMNIVSRESDIATKRLKDLQNDILVLSSSVDSHVSTNRTLEKKSSELESEKHELELHLSEVENENSQLSTCISGLEAQLRSVMDERESRELELENSNSVAMNLQDEVTRLRNQMDIQKTHLKQNLEEMNNRWLEAEEECEYLRREHSNLQAIAKGLVEERSSIEKSNEDLRKQKFELQEQCTNLEAELRESNESLAISSKKVLGLEENLSSLVKDIASKEGCLNTQLDALLDEIGKQMEKLVLEETLSGKKTVEIENLQREIGNLTEQLSATQNERDRIASEAKHDTSSLLADKTKLECAREELQSKVFRTENELAASKENQEKLMSNHEKVLRQLETYQSSEEKFKISENDLELKLAVCEYERQQIMEESTSVKAQLLRIEHLEEKKNSLKNELDATKSEKDKLKTSLKIISGECGDLKVQKLSFLEKISTLQNAVSELEDCKRSKTLSEEKLLEMEGDQTAKQAPSAHNIELKNQLSLIKSDNSRFQWNIQLLEEEKDKYLLSTQALEEELNLIKEGRQNKKETSSTKNSYSSQHQAEGNNSHERHNKSPAVARVDLVSKIQLLETELTKMREANKKYKVQLDRLQTEGRNSHAKARKPKGEGEVVTKERFERTKSSLETELKDIRERYLQMSLKYAEVEAQREELVMQLKVAKNGKRWFS</sequence>
<feature type="region of interest" description="Disordered" evidence="2">
    <location>
        <begin position="1223"/>
        <end position="1258"/>
    </location>
</feature>
<gene>
    <name evidence="4" type="ORF">Ddye_008073</name>
</gene>
<evidence type="ECO:0000313" key="5">
    <source>
        <dbReference type="Proteomes" id="UP001280121"/>
    </source>
</evidence>
<dbReference type="PANTHER" id="PTHR47270">
    <property type="entry name" value="PROTEIN MLP1-LIKE"/>
    <property type="match status" value="1"/>
</dbReference>
<proteinExistence type="predicted"/>
<feature type="coiled-coil region" evidence="1">
    <location>
        <begin position="1267"/>
        <end position="1362"/>
    </location>
</feature>
<feature type="coiled-coil region" evidence="1">
    <location>
        <begin position="309"/>
        <end position="343"/>
    </location>
</feature>
<reference evidence="4" key="1">
    <citation type="journal article" date="2023" name="Plant J.">
        <title>Genome sequences and population genomics provide insights into the demographic history, inbreeding, and mutation load of two 'living fossil' tree species of Dipteronia.</title>
        <authorList>
            <person name="Feng Y."/>
            <person name="Comes H.P."/>
            <person name="Chen J."/>
            <person name="Zhu S."/>
            <person name="Lu R."/>
            <person name="Zhang X."/>
            <person name="Li P."/>
            <person name="Qiu J."/>
            <person name="Olsen K.M."/>
            <person name="Qiu Y."/>
        </authorList>
    </citation>
    <scope>NUCLEOTIDE SEQUENCE</scope>
    <source>
        <strain evidence="4">KIB01</strain>
    </source>
</reference>
<evidence type="ECO:0000256" key="2">
    <source>
        <dbReference type="SAM" id="MobiDB-lite"/>
    </source>
</evidence>
<evidence type="ECO:0000256" key="1">
    <source>
        <dbReference type="SAM" id="Coils"/>
    </source>
</evidence>
<accession>A0AAD9X8P7</accession>
<dbReference type="EMBL" id="JANJYI010000003">
    <property type="protein sequence ID" value="KAK2655021.1"/>
    <property type="molecule type" value="Genomic_DNA"/>
</dbReference>
<evidence type="ECO:0000259" key="3">
    <source>
        <dbReference type="PROSITE" id="PS51840"/>
    </source>
</evidence>
<comment type="caution">
    <text evidence="4">The sequence shown here is derived from an EMBL/GenBank/DDBJ whole genome shotgun (WGS) entry which is preliminary data.</text>
</comment>
<dbReference type="PANTHER" id="PTHR47270:SF3">
    <property type="entry name" value="HYPOTETICAL PROTEIN"/>
    <property type="match status" value="1"/>
</dbReference>
<organism evidence="4 5">
    <name type="scientific">Dipteronia dyeriana</name>
    <dbReference type="NCBI Taxonomy" id="168575"/>
    <lineage>
        <taxon>Eukaryota</taxon>
        <taxon>Viridiplantae</taxon>
        <taxon>Streptophyta</taxon>
        <taxon>Embryophyta</taxon>
        <taxon>Tracheophyta</taxon>
        <taxon>Spermatophyta</taxon>
        <taxon>Magnoliopsida</taxon>
        <taxon>eudicotyledons</taxon>
        <taxon>Gunneridae</taxon>
        <taxon>Pentapetalae</taxon>
        <taxon>rosids</taxon>
        <taxon>malvids</taxon>
        <taxon>Sapindales</taxon>
        <taxon>Sapindaceae</taxon>
        <taxon>Hippocastanoideae</taxon>
        <taxon>Acereae</taxon>
        <taxon>Dipteronia</taxon>
    </lineage>
</organism>
<name>A0AAD9X8P7_9ROSI</name>
<feature type="compositionally biased region" description="Basic and acidic residues" evidence="2">
    <location>
        <begin position="163"/>
        <end position="175"/>
    </location>
</feature>
<feature type="domain" description="C2 NT-type" evidence="3">
    <location>
        <begin position="21"/>
        <end position="156"/>
    </location>
</feature>
<dbReference type="PROSITE" id="PS51840">
    <property type="entry name" value="C2_NT"/>
    <property type="match status" value="1"/>
</dbReference>
<feature type="region of interest" description="Disordered" evidence="2">
    <location>
        <begin position="163"/>
        <end position="292"/>
    </location>
</feature>
<dbReference type="Pfam" id="PF10358">
    <property type="entry name" value="NT-C2"/>
    <property type="match status" value="1"/>
</dbReference>
<feature type="coiled-coil region" evidence="1">
    <location>
        <begin position="599"/>
        <end position="898"/>
    </location>
</feature>
<feature type="compositionally biased region" description="Polar residues" evidence="2">
    <location>
        <begin position="1232"/>
        <end position="1246"/>
    </location>
</feature>
<feature type="coiled-coil region" evidence="1">
    <location>
        <begin position="952"/>
        <end position="1043"/>
    </location>
</feature>
<feature type="coiled-coil region" evidence="1">
    <location>
        <begin position="1078"/>
        <end position="1112"/>
    </location>
</feature>
<protein>
    <recommendedName>
        <fullName evidence="3">C2 NT-type domain-containing protein</fullName>
    </recommendedName>
</protein>
<feature type="compositionally biased region" description="Low complexity" evidence="2">
    <location>
        <begin position="275"/>
        <end position="290"/>
    </location>
</feature>
<dbReference type="InterPro" id="IPR019448">
    <property type="entry name" value="NT-C2"/>
</dbReference>
<dbReference type="Proteomes" id="UP001280121">
    <property type="component" value="Unassembled WGS sequence"/>
</dbReference>